<comment type="caution">
    <text evidence="9">The sequence shown here is derived from an EMBL/GenBank/DDBJ whole genome shotgun (WGS) entry which is preliminary data.</text>
</comment>
<feature type="active site" description="Proton donor/acceptor" evidence="7">
    <location>
        <position position="91"/>
    </location>
</feature>
<dbReference type="HAMAP" id="MF_00114">
    <property type="entry name" value="DeoC_type1"/>
    <property type="match status" value="1"/>
</dbReference>
<comment type="pathway">
    <text evidence="7">Carbohydrate degradation; 2-deoxy-D-ribose 1-phosphate degradation; D-glyceraldehyde 3-phosphate and acetaldehyde from 2-deoxy-alpha-D-ribose 1-phosphate: step 2/2.</text>
</comment>
<evidence type="ECO:0000256" key="3">
    <source>
        <dbReference type="ARBA" id="ARBA00023239"/>
    </source>
</evidence>
<dbReference type="InterPro" id="IPR028581">
    <property type="entry name" value="DeoC_typeI"/>
</dbReference>
<dbReference type="OrthoDB" id="9778711at2"/>
<dbReference type="PANTHER" id="PTHR10889">
    <property type="entry name" value="DEOXYRIBOSE-PHOSPHATE ALDOLASE"/>
    <property type="match status" value="1"/>
</dbReference>
<dbReference type="FunFam" id="3.20.20.70:FF:000044">
    <property type="entry name" value="Deoxyribose-phosphate aldolase"/>
    <property type="match status" value="1"/>
</dbReference>
<gene>
    <name evidence="7 9" type="primary">deoC</name>
    <name evidence="9" type="ORF">MMELEA_04200</name>
</gene>
<dbReference type="InterPro" id="IPR013785">
    <property type="entry name" value="Aldolase_TIM"/>
</dbReference>
<dbReference type="Gene3D" id="3.20.20.70">
    <property type="entry name" value="Aldolase class I"/>
    <property type="match status" value="1"/>
</dbReference>
<protein>
    <recommendedName>
        <fullName evidence="7">Deoxyribose-phosphate aldolase</fullName>
        <shortName evidence="7">DERA</shortName>
        <ecNumber evidence="7">4.1.2.4</ecNumber>
    </recommendedName>
    <alternativeName>
        <fullName evidence="7">2-deoxy-D-ribose 5-phosphate aldolase</fullName>
    </alternativeName>
    <alternativeName>
        <fullName evidence="7">Phosphodeoxyriboaldolase</fullName>
        <shortName evidence="7">Deoxyriboaldolase</shortName>
    </alternativeName>
</protein>
<keyword evidence="3 7" id="KW-0456">Lyase</keyword>
<dbReference type="PANTHER" id="PTHR10889:SF1">
    <property type="entry name" value="DEOXYRIBOSE-PHOSPHATE ALDOLASE"/>
    <property type="match status" value="1"/>
</dbReference>
<proteinExistence type="inferred from homology"/>
<dbReference type="Proteomes" id="UP000033750">
    <property type="component" value="Unassembled WGS sequence"/>
</dbReference>
<comment type="subcellular location">
    <subcellularLocation>
        <location evidence="7">Cytoplasm</location>
    </subcellularLocation>
</comment>
<evidence type="ECO:0000256" key="8">
    <source>
        <dbReference type="SAM" id="Coils"/>
    </source>
</evidence>
<evidence type="ECO:0000256" key="2">
    <source>
        <dbReference type="ARBA" id="ARBA00022490"/>
    </source>
</evidence>
<dbReference type="Pfam" id="PF01791">
    <property type="entry name" value="DeoC"/>
    <property type="match status" value="1"/>
</dbReference>
<feature type="active site" description="Schiff-base intermediate with acetaldehyde" evidence="7">
    <location>
        <position position="153"/>
    </location>
</feature>
<dbReference type="GO" id="GO:0005737">
    <property type="term" value="C:cytoplasm"/>
    <property type="evidence" value="ECO:0007669"/>
    <property type="project" value="UniProtKB-SubCell"/>
</dbReference>
<dbReference type="STRING" id="29561.MM26B8_01840"/>
<feature type="active site" description="Proton donor/acceptor" evidence="7">
    <location>
        <position position="182"/>
    </location>
</feature>
<dbReference type="GO" id="GO:0004139">
    <property type="term" value="F:deoxyribose-phosphate aldolase activity"/>
    <property type="evidence" value="ECO:0007669"/>
    <property type="project" value="UniProtKB-UniRule"/>
</dbReference>
<keyword evidence="8" id="KW-0175">Coiled coil</keyword>
<evidence type="ECO:0000256" key="7">
    <source>
        <dbReference type="HAMAP-Rule" id="MF_00114"/>
    </source>
</evidence>
<keyword evidence="10" id="KW-1185">Reference proteome</keyword>
<comment type="catalytic activity">
    <reaction evidence="5 7">
        <text>2-deoxy-D-ribose 5-phosphate = D-glyceraldehyde 3-phosphate + acetaldehyde</text>
        <dbReference type="Rhea" id="RHEA:12821"/>
        <dbReference type="ChEBI" id="CHEBI:15343"/>
        <dbReference type="ChEBI" id="CHEBI:59776"/>
        <dbReference type="ChEBI" id="CHEBI:62877"/>
        <dbReference type="EC" id="4.1.2.4"/>
    </reaction>
</comment>
<dbReference type="InterPro" id="IPR002915">
    <property type="entry name" value="DeoC/FbaB/LacD_aldolase"/>
</dbReference>
<reference evidence="9 10" key="1">
    <citation type="submission" date="2015-03" db="EMBL/GenBank/DDBJ databases">
        <title>Genome sequence of Mycoplasma meleagridis strain ATCC 25294.</title>
        <authorList>
            <person name="Yacoub E."/>
            <person name="Blanchard A."/>
            <person name="Sirand-Pugnet P."/>
            <person name="Mardassi B.B.A."/>
        </authorList>
    </citation>
    <scope>NUCLEOTIDE SEQUENCE [LARGE SCALE GENOMIC DNA]</scope>
    <source>
        <strain evidence="9 10">ATCC 25294</strain>
    </source>
</reference>
<evidence type="ECO:0000256" key="6">
    <source>
        <dbReference type="ARBA" id="ARBA00056337"/>
    </source>
</evidence>
<sequence length="223" mass="24509">MAKEYNRMIDHTLLKADAIKEEIDKLINEAKKYNFKTICINSAWIPYAKKLLAGTEVGITTVVGFPLGASFSSVKAFEASEAIKAGADEIDMVINIGKLKDKDYEYVLNDIKEVKKACKEHILKVIVETALLTKDEIEKVTEIVANSGAEFIKTSTGFSTRGASLEDVLIMQRIAHGRLLIKAAGGISNMNDMIEMNKAGATRFGTSRSIAILESKEIDPNSY</sequence>
<evidence type="ECO:0000256" key="4">
    <source>
        <dbReference type="ARBA" id="ARBA00023270"/>
    </source>
</evidence>
<dbReference type="CDD" id="cd00959">
    <property type="entry name" value="DeoC"/>
    <property type="match status" value="1"/>
</dbReference>
<keyword evidence="4 7" id="KW-0704">Schiff base</keyword>
<dbReference type="RefSeq" id="WP_046096851.1">
    <property type="nucleotide sequence ID" value="NZ_JZXN01000014.1"/>
</dbReference>
<dbReference type="AlphaFoldDB" id="A0A0F5H0W2"/>
<dbReference type="PIRSF" id="PIRSF001357">
    <property type="entry name" value="DeoC"/>
    <property type="match status" value="1"/>
</dbReference>
<comment type="similarity">
    <text evidence="1 7">Belongs to the DeoC/FbaB aldolase family. DeoC type 1 subfamily.</text>
</comment>
<comment type="function">
    <text evidence="6 7">Catalyzes a reversible aldol reaction between acetaldehyde and D-glyceraldehyde 3-phosphate to generate 2-deoxy-D-ribose 5-phosphate.</text>
</comment>
<dbReference type="EC" id="4.1.2.4" evidence="7"/>
<dbReference type="GO" id="GO:0009264">
    <property type="term" value="P:deoxyribonucleotide catabolic process"/>
    <property type="evidence" value="ECO:0007669"/>
    <property type="project" value="UniProtKB-UniRule"/>
</dbReference>
<feature type="coiled-coil region" evidence="8">
    <location>
        <begin position="9"/>
        <end position="36"/>
    </location>
</feature>
<dbReference type="NCBIfam" id="TIGR00126">
    <property type="entry name" value="deoC"/>
    <property type="match status" value="1"/>
</dbReference>
<accession>A0A0F5H0W2</accession>
<dbReference type="EMBL" id="JZXN01000014">
    <property type="protein sequence ID" value="KKB26966.1"/>
    <property type="molecule type" value="Genomic_DNA"/>
</dbReference>
<name>A0A0F5H0W2_9BACT</name>
<dbReference type="PATRIC" id="fig|1264554.4.peg.373"/>
<dbReference type="UniPathway" id="UPA00002">
    <property type="reaction ID" value="UER00468"/>
</dbReference>
<evidence type="ECO:0000313" key="10">
    <source>
        <dbReference type="Proteomes" id="UP000033750"/>
    </source>
</evidence>
<dbReference type="InterPro" id="IPR011343">
    <property type="entry name" value="DeoC"/>
</dbReference>
<evidence type="ECO:0000256" key="1">
    <source>
        <dbReference type="ARBA" id="ARBA00010936"/>
    </source>
</evidence>
<organism evidence="9 10">
    <name type="scientific">Mycoplasmopsis meleagridis ATCC 25294</name>
    <dbReference type="NCBI Taxonomy" id="1264554"/>
    <lineage>
        <taxon>Bacteria</taxon>
        <taxon>Bacillati</taxon>
        <taxon>Mycoplasmatota</taxon>
        <taxon>Mycoplasmoidales</taxon>
        <taxon>Metamycoplasmataceae</taxon>
        <taxon>Mycoplasmopsis</taxon>
    </lineage>
</organism>
<dbReference type="SUPFAM" id="SSF51569">
    <property type="entry name" value="Aldolase"/>
    <property type="match status" value="1"/>
</dbReference>
<evidence type="ECO:0000313" key="9">
    <source>
        <dbReference type="EMBL" id="KKB26966.1"/>
    </source>
</evidence>
<evidence type="ECO:0000256" key="5">
    <source>
        <dbReference type="ARBA" id="ARBA00048791"/>
    </source>
</evidence>
<dbReference type="GO" id="GO:0006018">
    <property type="term" value="P:2-deoxyribose 1-phosphate catabolic process"/>
    <property type="evidence" value="ECO:0007669"/>
    <property type="project" value="UniProtKB-UniRule"/>
</dbReference>
<dbReference type="GO" id="GO:0016052">
    <property type="term" value="P:carbohydrate catabolic process"/>
    <property type="evidence" value="ECO:0007669"/>
    <property type="project" value="TreeGrafter"/>
</dbReference>
<dbReference type="SMART" id="SM01133">
    <property type="entry name" value="DeoC"/>
    <property type="match status" value="1"/>
</dbReference>
<keyword evidence="2 7" id="KW-0963">Cytoplasm</keyword>